<organism evidence="4 5">
    <name type="scientific">Actinomadura livida</name>
    <dbReference type="NCBI Taxonomy" id="79909"/>
    <lineage>
        <taxon>Bacteria</taxon>
        <taxon>Bacillati</taxon>
        <taxon>Actinomycetota</taxon>
        <taxon>Actinomycetes</taxon>
        <taxon>Streptosporangiales</taxon>
        <taxon>Thermomonosporaceae</taxon>
        <taxon>Actinomadura</taxon>
    </lineage>
</organism>
<dbReference type="Proteomes" id="UP000549343">
    <property type="component" value="Unassembled WGS sequence"/>
</dbReference>
<dbReference type="RefSeq" id="WP_184878217.1">
    <property type="nucleotide sequence ID" value="NZ_BAAAHD010000001.1"/>
</dbReference>
<feature type="chain" id="PRO_5039679287" description="DUF3060 domain-containing protein" evidence="2">
    <location>
        <begin position="22"/>
        <end position="142"/>
    </location>
</feature>
<evidence type="ECO:0000256" key="1">
    <source>
        <dbReference type="SAM" id="MobiDB-lite"/>
    </source>
</evidence>
<dbReference type="AlphaFoldDB" id="A0A7W7MVB1"/>
<reference evidence="4 5" key="3">
    <citation type="submission" date="2020-08" db="EMBL/GenBank/DDBJ databases">
        <title>Sequencing the genomes of 1000 actinobacteria strains.</title>
        <authorList>
            <person name="Klenk H.-P."/>
        </authorList>
    </citation>
    <scope>NUCLEOTIDE SEQUENCE [LARGE SCALE GENOMIC DNA]</scope>
    <source>
        <strain evidence="4 5">DSM 44772</strain>
    </source>
</reference>
<gene>
    <name evidence="4" type="ORF">F4557_000025</name>
    <name evidence="3" type="ORF">GCM10009546_00050</name>
</gene>
<comment type="caution">
    <text evidence="4">The sequence shown here is derived from an EMBL/GenBank/DDBJ whole genome shotgun (WGS) entry which is preliminary data.</text>
</comment>
<reference evidence="6" key="2">
    <citation type="journal article" date="2019" name="Int. J. Syst. Evol. Microbiol.">
        <title>The Global Catalogue of Microorganisms (GCM) 10K type strain sequencing project: providing services to taxonomists for standard genome sequencing and annotation.</title>
        <authorList>
            <consortium name="The Broad Institute Genomics Platform"/>
            <consortium name="The Broad Institute Genome Sequencing Center for Infectious Disease"/>
            <person name="Wu L."/>
            <person name="Ma J."/>
        </authorList>
    </citation>
    <scope>NUCLEOTIDE SEQUENCE [LARGE SCALE GENOMIC DNA]</scope>
    <source>
        <strain evidence="6">JCM 10667</strain>
    </source>
</reference>
<proteinExistence type="predicted"/>
<evidence type="ECO:0000313" key="4">
    <source>
        <dbReference type="EMBL" id="MBB4771607.1"/>
    </source>
</evidence>
<feature type="compositionally biased region" description="Low complexity" evidence="1">
    <location>
        <begin position="43"/>
        <end position="52"/>
    </location>
</feature>
<keyword evidence="2" id="KW-0732">Signal</keyword>
<dbReference type="EMBL" id="JACHMV010000001">
    <property type="protein sequence ID" value="MBB4771607.1"/>
    <property type="molecule type" value="Genomic_DNA"/>
</dbReference>
<dbReference type="PROSITE" id="PS51257">
    <property type="entry name" value="PROKAR_LIPOPROTEIN"/>
    <property type="match status" value="1"/>
</dbReference>
<dbReference type="EMBL" id="BAAAHD010000001">
    <property type="protein sequence ID" value="GAA0541978.1"/>
    <property type="molecule type" value="Genomic_DNA"/>
</dbReference>
<keyword evidence="6" id="KW-1185">Reference proteome</keyword>
<protein>
    <recommendedName>
        <fullName evidence="7">DUF3060 domain-containing protein</fullName>
    </recommendedName>
</protein>
<feature type="signal peptide" evidence="2">
    <location>
        <begin position="1"/>
        <end position="21"/>
    </location>
</feature>
<evidence type="ECO:0000313" key="6">
    <source>
        <dbReference type="Proteomes" id="UP001501427"/>
    </source>
</evidence>
<evidence type="ECO:0008006" key="7">
    <source>
        <dbReference type="Google" id="ProtNLM"/>
    </source>
</evidence>
<feature type="compositionally biased region" description="Pro residues" evidence="1">
    <location>
        <begin position="27"/>
        <end position="42"/>
    </location>
</feature>
<sequence>MNRSPLLVPALLPALLLTSCGGDEPAITPPTPAPLTTPPPSASPSQSVPLPSTAADGRNLTACQDGECEVVVRKGDVLRFGAAIDTDPLTVLSAGDTFTVTDPSGFTASVGGAGGRLQTGSVQIEVGESAGNRTAIRISPRP</sequence>
<reference evidence="3" key="1">
    <citation type="journal article" date="2014" name="Int. J. Syst. Evol. Microbiol.">
        <title>Complete genome of a new Firmicutes species belonging to the dominant human colonic microbiota ('Ruminococcus bicirculans') reveals two chromosomes and a selective capacity to utilize plant glucans.</title>
        <authorList>
            <consortium name="NISC Comparative Sequencing Program"/>
            <person name="Wegmann U."/>
            <person name="Louis P."/>
            <person name="Goesmann A."/>
            <person name="Henrissat B."/>
            <person name="Duncan S.H."/>
            <person name="Flint H.J."/>
        </authorList>
    </citation>
    <scope>NUCLEOTIDE SEQUENCE</scope>
    <source>
        <strain evidence="3">JCM 10667</strain>
    </source>
</reference>
<evidence type="ECO:0000256" key="2">
    <source>
        <dbReference type="SAM" id="SignalP"/>
    </source>
</evidence>
<evidence type="ECO:0000313" key="3">
    <source>
        <dbReference type="EMBL" id="GAA0541978.1"/>
    </source>
</evidence>
<feature type="region of interest" description="Disordered" evidence="1">
    <location>
        <begin position="23"/>
        <end position="58"/>
    </location>
</feature>
<reference evidence="3" key="4">
    <citation type="submission" date="2023-12" db="EMBL/GenBank/DDBJ databases">
        <authorList>
            <person name="Sun Q."/>
            <person name="Inoue M."/>
        </authorList>
    </citation>
    <scope>NUCLEOTIDE SEQUENCE</scope>
    <source>
        <strain evidence="3">JCM 10667</strain>
    </source>
</reference>
<accession>A0A7W7MVB1</accession>
<dbReference type="Proteomes" id="UP001501427">
    <property type="component" value="Unassembled WGS sequence"/>
</dbReference>
<evidence type="ECO:0000313" key="5">
    <source>
        <dbReference type="Proteomes" id="UP000549343"/>
    </source>
</evidence>
<name>A0A7W7MVB1_9ACTN</name>